<reference evidence="4 5" key="1">
    <citation type="submission" date="2020-08" db="EMBL/GenBank/DDBJ databases">
        <title>Genomic Encyclopedia of Type Strains, Phase IV (KMG-V): Genome sequencing to study the core and pangenomes of soil and plant-associated prokaryotes.</title>
        <authorList>
            <person name="Whitman W."/>
        </authorList>
    </citation>
    <scope>NUCLEOTIDE SEQUENCE [LARGE SCALE GENOMIC DNA]</scope>
    <source>
        <strain evidence="4 5">M8UP14</strain>
    </source>
</reference>
<feature type="transmembrane region" description="Helical" evidence="2">
    <location>
        <begin position="255"/>
        <end position="276"/>
    </location>
</feature>
<dbReference type="EMBL" id="JACHIP010000026">
    <property type="protein sequence ID" value="MBB5061050.1"/>
    <property type="molecule type" value="Genomic_DNA"/>
</dbReference>
<dbReference type="InterPro" id="IPR001932">
    <property type="entry name" value="PPM-type_phosphatase-like_dom"/>
</dbReference>
<keyword evidence="5" id="KW-1185">Reference proteome</keyword>
<dbReference type="AlphaFoldDB" id="A0A7W7ZJF8"/>
<evidence type="ECO:0000259" key="3">
    <source>
        <dbReference type="SMART" id="SM00331"/>
    </source>
</evidence>
<dbReference type="SUPFAM" id="SSF81606">
    <property type="entry name" value="PP2C-like"/>
    <property type="match status" value="1"/>
</dbReference>
<evidence type="ECO:0000313" key="4">
    <source>
        <dbReference type="EMBL" id="MBB5061050.1"/>
    </source>
</evidence>
<dbReference type="GO" id="GO:0016791">
    <property type="term" value="F:phosphatase activity"/>
    <property type="evidence" value="ECO:0007669"/>
    <property type="project" value="TreeGrafter"/>
</dbReference>
<dbReference type="SMART" id="SM00331">
    <property type="entry name" value="PP2C_SIG"/>
    <property type="match status" value="1"/>
</dbReference>
<evidence type="ECO:0000256" key="1">
    <source>
        <dbReference type="ARBA" id="ARBA00022801"/>
    </source>
</evidence>
<dbReference type="Gene3D" id="2.60.120.260">
    <property type="entry name" value="Galactose-binding domain-like"/>
    <property type="match status" value="1"/>
</dbReference>
<name>A0A7W7ZJF8_9BACT</name>
<keyword evidence="2" id="KW-0812">Transmembrane</keyword>
<proteinExistence type="predicted"/>
<keyword evidence="2" id="KW-0472">Membrane</keyword>
<dbReference type="InterPro" id="IPR036457">
    <property type="entry name" value="PPM-type-like_dom_sf"/>
</dbReference>
<gene>
    <name evidence="4" type="ORF">HDF16_005786</name>
</gene>
<dbReference type="Proteomes" id="UP000540989">
    <property type="component" value="Unassembled WGS sequence"/>
</dbReference>
<feature type="transmembrane region" description="Helical" evidence="2">
    <location>
        <begin position="348"/>
        <end position="375"/>
    </location>
</feature>
<feature type="transmembrane region" description="Helical" evidence="2">
    <location>
        <begin position="288"/>
        <end position="309"/>
    </location>
</feature>
<comment type="caution">
    <text evidence="4">The sequence shown here is derived from an EMBL/GenBank/DDBJ whole genome shotgun (WGS) entry which is preliminary data.</text>
</comment>
<feature type="transmembrane region" description="Helical" evidence="2">
    <location>
        <begin position="316"/>
        <end position="336"/>
    </location>
</feature>
<protein>
    <recommendedName>
        <fullName evidence="3">PPM-type phosphatase domain-containing protein</fullName>
    </recommendedName>
</protein>
<sequence>MLSLVVRIPTVAQSSLHAPNDVTHITVGQSVSLLGGAWKFTIGDSPLDPVTKKPLWANSLFDDSEWETISLTPARPTLDPFFGYPDYVPGWTVNGHPGYSGYAWYRIRVKIDAPTGTRLALTGPDTVDDGFQVFDNGTLIGSFGDFSSSHPTVYSYQPTIFQLPSAAPNGLADGTRTFAFRVWMAPFTPLMVPNAGGFHGPLRLGEADAVAKLHQLHRLNLIRLFAEEPAEALLCFLFVLLAIGFSVFDRSDKVYSWIAVGYLLLGALRVVEIIYSVNQIVGSSTANILMDAVLTPVILGVWVMMWLVWFRLERPVWLPGAIGALTLLFMVGDLIGEELIFGLSSHRVAAAFLLLTVVVRLGFLALLFLVVILGVRKQGREGWIALPAVLLLGLVRFQRELVLLTRFDGWEIFGVGVTPAVVADLLLALALFLLLLRRLFFSLRLQREQARDIQQAAEVQQVILPESRTMYPGLLIETEYRAARLVGGDFFQIIPHASNGSILIVAGDVTGKGLQAGMTVALLVGAIRSTAELNADPLFLLEALNRRLVGRNSSQATCLALSIAADGNVTLANAGHLPPYLNGLSLEMEGALPLGMIEASEFSVTRFHIAPSDRLVIISDGIIEATDKNGQLFGFDRVSQLLRANVAVKVLADAAEHFGQEDDISLVAVTRLA</sequence>
<dbReference type="PANTHER" id="PTHR43156:SF2">
    <property type="entry name" value="STAGE II SPORULATION PROTEIN E"/>
    <property type="match status" value="1"/>
</dbReference>
<feature type="domain" description="PPM-type phosphatase" evidence="3">
    <location>
        <begin position="471"/>
        <end position="671"/>
    </location>
</feature>
<evidence type="ECO:0000256" key="2">
    <source>
        <dbReference type="SAM" id="Phobius"/>
    </source>
</evidence>
<dbReference type="InterPro" id="IPR008979">
    <property type="entry name" value="Galactose-bd-like_sf"/>
</dbReference>
<keyword evidence="1" id="KW-0378">Hydrolase</keyword>
<dbReference type="InterPro" id="IPR052016">
    <property type="entry name" value="Bact_Sigma-Reg"/>
</dbReference>
<dbReference type="SUPFAM" id="SSF49785">
    <property type="entry name" value="Galactose-binding domain-like"/>
    <property type="match status" value="1"/>
</dbReference>
<dbReference type="PANTHER" id="PTHR43156">
    <property type="entry name" value="STAGE II SPORULATION PROTEIN E-RELATED"/>
    <property type="match status" value="1"/>
</dbReference>
<feature type="transmembrane region" description="Helical" evidence="2">
    <location>
        <begin position="410"/>
        <end position="436"/>
    </location>
</feature>
<dbReference type="Gene3D" id="3.60.40.10">
    <property type="entry name" value="PPM-type phosphatase domain"/>
    <property type="match status" value="1"/>
</dbReference>
<dbReference type="Pfam" id="PF07228">
    <property type="entry name" value="SpoIIE"/>
    <property type="match status" value="1"/>
</dbReference>
<feature type="transmembrane region" description="Helical" evidence="2">
    <location>
        <begin position="230"/>
        <end position="248"/>
    </location>
</feature>
<evidence type="ECO:0000313" key="5">
    <source>
        <dbReference type="Proteomes" id="UP000540989"/>
    </source>
</evidence>
<keyword evidence="2" id="KW-1133">Transmembrane helix</keyword>
<organism evidence="4 5">
    <name type="scientific">Granulicella aggregans</name>
    <dbReference type="NCBI Taxonomy" id="474949"/>
    <lineage>
        <taxon>Bacteria</taxon>
        <taxon>Pseudomonadati</taxon>
        <taxon>Acidobacteriota</taxon>
        <taxon>Terriglobia</taxon>
        <taxon>Terriglobales</taxon>
        <taxon>Acidobacteriaceae</taxon>
        <taxon>Granulicella</taxon>
    </lineage>
</organism>
<accession>A0A7W7ZJF8</accession>